<protein>
    <recommendedName>
        <fullName evidence="1">TRPM SLOG domain-containing protein</fullName>
    </recommendedName>
</protein>
<dbReference type="Pfam" id="PF18139">
    <property type="entry name" value="LSDAT_euk"/>
    <property type="match status" value="1"/>
</dbReference>
<dbReference type="Proteomes" id="UP000663866">
    <property type="component" value="Unassembled WGS sequence"/>
</dbReference>
<organism evidence="2 3">
    <name type="scientific">Rotaria magnacalcarata</name>
    <dbReference type="NCBI Taxonomy" id="392030"/>
    <lineage>
        <taxon>Eukaryota</taxon>
        <taxon>Metazoa</taxon>
        <taxon>Spiralia</taxon>
        <taxon>Gnathifera</taxon>
        <taxon>Rotifera</taxon>
        <taxon>Eurotatoria</taxon>
        <taxon>Bdelloidea</taxon>
        <taxon>Philodinida</taxon>
        <taxon>Philodinidae</taxon>
        <taxon>Rotaria</taxon>
    </lineage>
</organism>
<accession>A0A820I5P0</accession>
<dbReference type="EMBL" id="CAJOBG010015445">
    <property type="protein sequence ID" value="CAF4303620.1"/>
    <property type="molecule type" value="Genomic_DNA"/>
</dbReference>
<name>A0A820I5P0_9BILA</name>
<comment type="caution">
    <text evidence="2">The sequence shown here is derived from an EMBL/GenBank/DDBJ whole genome shotgun (WGS) entry which is preliminary data.</text>
</comment>
<evidence type="ECO:0000313" key="2">
    <source>
        <dbReference type="EMBL" id="CAF4303620.1"/>
    </source>
</evidence>
<dbReference type="AlphaFoldDB" id="A0A820I5P0"/>
<evidence type="ECO:0000259" key="1">
    <source>
        <dbReference type="Pfam" id="PF18139"/>
    </source>
</evidence>
<keyword evidence="3" id="KW-1185">Reference proteome</keyword>
<reference evidence="2" key="1">
    <citation type="submission" date="2021-02" db="EMBL/GenBank/DDBJ databases">
        <authorList>
            <person name="Nowell W R."/>
        </authorList>
    </citation>
    <scope>NUCLEOTIDE SEQUENCE</scope>
</reference>
<evidence type="ECO:0000313" key="3">
    <source>
        <dbReference type="Proteomes" id="UP000663866"/>
    </source>
</evidence>
<proteinExistence type="predicted"/>
<sequence>MVFKLSSSHKLTNDRYPVVYRNNVRFARPPPSNSSRSPSAEKLIVEFMEKAWELPKPNLVISVTGRMERFKWPSLRARYDFQRGLIAAANATSKVLYYNGCPRINGPLSILPISPSIFVANT</sequence>
<gene>
    <name evidence="2" type="ORF">OVN521_LOCUS31392</name>
</gene>
<feature type="domain" description="TRPM SLOG" evidence="1">
    <location>
        <begin position="41"/>
        <end position="93"/>
    </location>
</feature>
<dbReference type="InterPro" id="IPR041491">
    <property type="entry name" value="TRPM_SLOG"/>
</dbReference>